<accession>A0ABP7BFJ6</accession>
<name>A0ABP7BFJ6_9ACTN</name>
<organism evidence="1 2">
    <name type="scientific">Nonomuraea antimicrobica</name>
    <dbReference type="NCBI Taxonomy" id="561173"/>
    <lineage>
        <taxon>Bacteria</taxon>
        <taxon>Bacillati</taxon>
        <taxon>Actinomycetota</taxon>
        <taxon>Actinomycetes</taxon>
        <taxon>Streptosporangiales</taxon>
        <taxon>Streptosporangiaceae</taxon>
        <taxon>Nonomuraea</taxon>
    </lineage>
</organism>
<dbReference type="Proteomes" id="UP001500902">
    <property type="component" value="Unassembled WGS sequence"/>
</dbReference>
<dbReference type="EMBL" id="BAAAZP010000040">
    <property type="protein sequence ID" value="GAA3659323.1"/>
    <property type="molecule type" value="Genomic_DNA"/>
</dbReference>
<sequence>MERRSCFIANKSIQAGVQLSMISVTLSLVLALSPATASEIPKNFLLTEPEARQRLTSEEAAEMGYEISDKLTKPLELNPCVHRKAVDRGRAAARTITRWTSAPSGSSEQLVLYKNARAAHTAFTSLLAEAKKCARKSDPASPNLKIQWRTSKAKVGDEAIGMGFQTKQDGDVNQTITGLVARKGSALMIYTTTEGEWRPGGLTKDAKKMAAKVCKLRGVC</sequence>
<evidence type="ECO:0000313" key="1">
    <source>
        <dbReference type="EMBL" id="GAA3659323.1"/>
    </source>
</evidence>
<protein>
    <recommendedName>
        <fullName evidence="3">PknH-like extracellular domain-containing protein</fullName>
    </recommendedName>
</protein>
<evidence type="ECO:0008006" key="3">
    <source>
        <dbReference type="Google" id="ProtNLM"/>
    </source>
</evidence>
<gene>
    <name evidence="1" type="ORF">GCM10022224_023420</name>
</gene>
<comment type="caution">
    <text evidence="1">The sequence shown here is derived from an EMBL/GenBank/DDBJ whole genome shotgun (WGS) entry which is preliminary data.</text>
</comment>
<evidence type="ECO:0000313" key="2">
    <source>
        <dbReference type="Proteomes" id="UP001500902"/>
    </source>
</evidence>
<proteinExistence type="predicted"/>
<keyword evidence="2" id="KW-1185">Reference proteome</keyword>
<reference evidence="2" key="1">
    <citation type="journal article" date="2019" name="Int. J. Syst. Evol. Microbiol.">
        <title>The Global Catalogue of Microorganisms (GCM) 10K type strain sequencing project: providing services to taxonomists for standard genome sequencing and annotation.</title>
        <authorList>
            <consortium name="The Broad Institute Genomics Platform"/>
            <consortium name="The Broad Institute Genome Sequencing Center for Infectious Disease"/>
            <person name="Wu L."/>
            <person name="Ma J."/>
        </authorList>
    </citation>
    <scope>NUCLEOTIDE SEQUENCE [LARGE SCALE GENOMIC DNA]</scope>
    <source>
        <strain evidence="2">JCM 16904</strain>
    </source>
</reference>